<dbReference type="InterPro" id="IPR005119">
    <property type="entry name" value="LysR_subst-bd"/>
</dbReference>
<dbReference type="SUPFAM" id="SSF53850">
    <property type="entry name" value="Periplasmic binding protein-like II"/>
    <property type="match status" value="1"/>
</dbReference>
<dbReference type="InterPro" id="IPR000847">
    <property type="entry name" value="LysR_HTH_N"/>
</dbReference>
<evidence type="ECO:0000313" key="7">
    <source>
        <dbReference type="Proteomes" id="UP001222030"/>
    </source>
</evidence>
<accession>A0ABT5ISW1</accession>
<evidence type="ECO:0000259" key="5">
    <source>
        <dbReference type="PROSITE" id="PS50931"/>
    </source>
</evidence>
<dbReference type="EMBL" id="JAQQLE010000015">
    <property type="protein sequence ID" value="MDC7715385.1"/>
    <property type="molecule type" value="Genomic_DNA"/>
</dbReference>
<keyword evidence="7" id="KW-1185">Reference proteome</keyword>
<name>A0ABT5ISW1_9NEIS</name>
<keyword evidence="2" id="KW-0805">Transcription regulation</keyword>
<dbReference type="SUPFAM" id="SSF46785">
    <property type="entry name" value="Winged helix' DNA-binding domain"/>
    <property type="match status" value="1"/>
</dbReference>
<protein>
    <submittedName>
        <fullName evidence="6">LysR family transcriptional regulator</fullName>
    </submittedName>
</protein>
<dbReference type="RefSeq" id="WP_272773180.1">
    <property type="nucleotide sequence ID" value="NZ_JAQQLE010000015.1"/>
</dbReference>
<comment type="similarity">
    <text evidence="1">Belongs to the LysR transcriptional regulatory family.</text>
</comment>
<dbReference type="PRINTS" id="PR00039">
    <property type="entry name" value="HTHLYSR"/>
</dbReference>
<keyword evidence="4" id="KW-0804">Transcription</keyword>
<dbReference type="Gene3D" id="1.10.10.10">
    <property type="entry name" value="Winged helix-like DNA-binding domain superfamily/Winged helix DNA-binding domain"/>
    <property type="match status" value="1"/>
</dbReference>
<organism evidence="6 7">
    <name type="scientific">Vogesella margarita</name>
    <dbReference type="NCBI Taxonomy" id="2984199"/>
    <lineage>
        <taxon>Bacteria</taxon>
        <taxon>Pseudomonadati</taxon>
        <taxon>Pseudomonadota</taxon>
        <taxon>Betaproteobacteria</taxon>
        <taxon>Neisseriales</taxon>
        <taxon>Chromobacteriaceae</taxon>
        <taxon>Vogesella</taxon>
    </lineage>
</organism>
<dbReference type="Pfam" id="PF03466">
    <property type="entry name" value="LysR_substrate"/>
    <property type="match status" value="1"/>
</dbReference>
<comment type="caution">
    <text evidence="6">The sequence shown here is derived from an EMBL/GenBank/DDBJ whole genome shotgun (WGS) entry which is preliminary data.</text>
</comment>
<feature type="domain" description="HTH lysR-type" evidence="5">
    <location>
        <begin position="1"/>
        <end position="59"/>
    </location>
</feature>
<dbReference type="CDD" id="cd08422">
    <property type="entry name" value="PBP2_CrgA_like"/>
    <property type="match status" value="1"/>
</dbReference>
<reference evidence="6 7" key="1">
    <citation type="submission" date="2023-01" db="EMBL/GenBank/DDBJ databases">
        <title>Novel species of the genus Vogesella isolated from rivers.</title>
        <authorList>
            <person name="Lu H."/>
        </authorList>
    </citation>
    <scope>NUCLEOTIDE SEQUENCE [LARGE SCALE GENOMIC DNA]</scope>
    <source>
        <strain evidence="6 7">LYT5W</strain>
    </source>
</reference>
<evidence type="ECO:0000256" key="2">
    <source>
        <dbReference type="ARBA" id="ARBA00023015"/>
    </source>
</evidence>
<evidence type="ECO:0000313" key="6">
    <source>
        <dbReference type="EMBL" id="MDC7715385.1"/>
    </source>
</evidence>
<evidence type="ECO:0000256" key="3">
    <source>
        <dbReference type="ARBA" id="ARBA00023125"/>
    </source>
</evidence>
<dbReference type="Proteomes" id="UP001222030">
    <property type="component" value="Unassembled WGS sequence"/>
</dbReference>
<dbReference type="Gene3D" id="3.40.190.290">
    <property type="match status" value="1"/>
</dbReference>
<dbReference type="InterPro" id="IPR058163">
    <property type="entry name" value="LysR-type_TF_proteobact-type"/>
</dbReference>
<dbReference type="InterPro" id="IPR036388">
    <property type="entry name" value="WH-like_DNA-bd_sf"/>
</dbReference>
<proteinExistence type="inferred from homology"/>
<dbReference type="Pfam" id="PF00126">
    <property type="entry name" value="HTH_1"/>
    <property type="match status" value="1"/>
</dbReference>
<gene>
    <name evidence="6" type="ORF">PQU96_14810</name>
</gene>
<evidence type="ECO:0000256" key="4">
    <source>
        <dbReference type="ARBA" id="ARBA00023163"/>
    </source>
</evidence>
<evidence type="ECO:0000256" key="1">
    <source>
        <dbReference type="ARBA" id="ARBA00009437"/>
    </source>
</evidence>
<dbReference type="InterPro" id="IPR036390">
    <property type="entry name" value="WH_DNA-bd_sf"/>
</dbReference>
<sequence>MKALHPLDIMVRTAETGSLTAAAHALGLTPAAASAALKRLEAELGARLFVRSTRHLRLTPQGEQFLPQAQQMLALWASAQQAAQGQAALRGLLQLSLPSDLGRNVLLPWLDDFLAQHPQLSLRLQMGDRLADVYRQPVDLAIRYGTPADSSLVALPLLPDNRRVLCAAPDYLARHGTPRTPADLNGHVCLSYMLGDSLHQQWSFVRDGLLHSVTLDSRRMADDGDAVRRWALAGAGIAYKSMLDVADDLLAGRLLPLCPHWQGEAAPLWLICADRRASGTLAQTLRAFLQPRLAQRAQQVQALLDDAAQRQAT</sequence>
<dbReference type="PANTHER" id="PTHR30537:SF21">
    <property type="entry name" value="HTH-TYPE TRANSCRIPTIONAL REGULATOR SINR-RELATED"/>
    <property type="match status" value="1"/>
</dbReference>
<dbReference type="PROSITE" id="PS50931">
    <property type="entry name" value="HTH_LYSR"/>
    <property type="match status" value="1"/>
</dbReference>
<keyword evidence="3" id="KW-0238">DNA-binding</keyword>
<dbReference type="PANTHER" id="PTHR30537">
    <property type="entry name" value="HTH-TYPE TRANSCRIPTIONAL REGULATOR"/>
    <property type="match status" value="1"/>
</dbReference>